<dbReference type="eggNOG" id="COG2197">
    <property type="taxonomic scope" value="Bacteria"/>
</dbReference>
<evidence type="ECO:0000313" key="2">
    <source>
        <dbReference type="Proteomes" id="UP000003579"/>
    </source>
</evidence>
<dbReference type="EMBL" id="ADBS01000007">
    <property type="protein sequence ID" value="EEZ38995.1"/>
    <property type="molecule type" value="Genomic_DNA"/>
</dbReference>
<dbReference type="AlphaFoldDB" id="D0Z5I4"/>
<gene>
    <name evidence="1" type="ORF">VDA_000002</name>
</gene>
<sequence length="354" mass="40635">MTRVSFTSSKTTQISCYCSPIQLIIMNLLTKRVEKHLAKKPYCSNDKTASLIRNAATALLYPTIQLNPPHLCAWLIFDIDQVFKGFISDYQFSGTYVWEDSDLPLPNYVAINSSNGHYHLAYAISAVFTTENARVHPLEYLAAIERTYTRLLNADANYVGLMTHNPLHDKWQTIVFHHHEYSLAELQNGMKLDPKKKKAVNLGGYSRHIDLFDTLRFAAYERVVDSNVDYDTLYSELLELADKTNREHFSEPLSSLRAVTKSVAKYCIRNRATIYIGNKPKERKLQLDESQPLATRQAIGAIYTNEKRSNDVLEKMRYAYNHLINKDIKATQKAVQERSGVGIATVKRYWKEIK</sequence>
<protein>
    <submittedName>
        <fullName evidence="1">RepA protein putative</fullName>
    </submittedName>
</protein>
<dbReference type="InterPro" id="IPR004322">
    <property type="entry name" value="Plasmid_replicase_bac"/>
</dbReference>
<accession>D0Z5I4</accession>
<dbReference type="Proteomes" id="UP000003579">
    <property type="component" value="Unassembled WGS sequence"/>
</dbReference>
<keyword evidence="2" id="KW-1185">Reference proteome</keyword>
<dbReference type="Pfam" id="PF03090">
    <property type="entry name" value="Replicase"/>
    <property type="match status" value="1"/>
</dbReference>
<dbReference type="Gene3D" id="1.10.340.50">
    <property type="match status" value="1"/>
</dbReference>
<name>D0Z5I4_PHODD</name>
<organism evidence="1 2">
    <name type="scientific">Photobacterium damselae subsp. damselae CIP 102761</name>
    <dbReference type="NCBI Taxonomy" id="675817"/>
    <lineage>
        <taxon>Bacteria</taxon>
        <taxon>Pseudomonadati</taxon>
        <taxon>Pseudomonadota</taxon>
        <taxon>Gammaproteobacteria</taxon>
        <taxon>Vibrionales</taxon>
        <taxon>Vibrionaceae</taxon>
        <taxon>Photobacterium</taxon>
    </lineage>
</organism>
<reference evidence="1 2" key="1">
    <citation type="submission" date="2009-11" db="EMBL/GenBank/DDBJ databases">
        <authorList>
            <consortium name="Los Alamos National Laboratory (LANL)"/>
            <consortium name="National Microbial Pathogen Data Resource (NMPDR)"/>
            <person name="Munk A.C."/>
            <person name="Tapia R."/>
            <person name="Green L."/>
            <person name="Rogers Y."/>
            <person name="Detter J.C."/>
            <person name="Bruce D."/>
            <person name="Brettin T.S."/>
            <person name="Colwell R."/>
            <person name="Huq A."/>
            <person name="Grim C.J."/>
            <person name="Hasan N.A."/>
            <person name="Vonstein V."/>
            <person name="Bartels D."/>
        </authorList>
    </citation>
    <scope>NUCLEOTIDE SEQUENCE [LARGE SCALE GENOMIC DNA]</scope>
    <source>
        <strain evidence="1 2">CIP 102761</strain>
    </source>
</reference>
<proteinExistence type="predicted"/>
<evidence type="ECO:0000313" key="1">
    <source>
        <dbReference type="EMBL" id="EEZ38995.1"/>
    </source>
</evidence>